<dbReference type="InParanoid" id="F0XZL5"/>
<dbReference type="InterPro" id="IPR011333">
    <property type="entry name" value="SKP1/BTB/POZ_sf"/>
</dbReference>
<evidence type="ECO:0000256" key="1">
    <source>
        <dbReference type="SAM" id="Coils"/>
    </source>
</evidence>
<dbReference type="InterPro" id="IPR000210">
    <property type="entry name" value="BTB/POZ_dom"/>
</dbReference>
<dbReference type="SUPFAM" id="SSF54695">
    <property type="entry name" value="POZ domain"/>
    <property type="match status" value="1"/>
</dbReference>
<reference evidence="4 5" key="1">
    <citation type="journal article" date="2011" name="Proc. Natl. Acad. Sci. U.S.A.">
        <title>Niche of harmful alga Aureococcus anophagefferens revealed through ecogenomics.</title>
        <authorList>
            <person name="Gobler C.J."/>
            <person name="Berry D.L."/>
            <person name="Dyhrman S.T."/>
            <person name="Wilhelm S.W."/>
            <person name="Salamov A."/>
            <person name="Lobanov A.V."/>
            <person name="Zhang Y."/>
            <person name="Collier J.L."/>
            <person name="Wurch L.L."/>
            <person name="Kustka A.B."/>
            <person name="Dill B.D."/>
            <person name="Shah M."/>
            <person name="VerBerkmoes N.C."/>
            <person name="Kuo A."/>
            <person name="Terry A."/>
            <person name="Pangilinan J."/>
            <person name="Lindquist E.A."/>
            <person name="Lucas S."/>
            <person name="Paulsen I.T."/>
            <person name="Hattenrath-Lehmann T.K."/>
            <person name="Talmage S.C."/>
            <person name="Walker E.A."/>
            <person name="Koch F."/>
            <person name="Burson A.M."/>
            <person name="Marcoval M.A."/>
            <person name="Tang Y.Z."/>
            <person name="Lecleir G.R."/>
            <person name="Coyne K.J."/>
            <person name="Berg G.M."/>
            <person name="Bertrand E.M."/>
            <person name="Saito M.A."/>
            <person name="Gladyshev V.N."/>
            <person name="Grigoriev I.V."/>
        </authorList>
    </citation>
    <scope>NUCLEOTIDE SEQUENCE [LARGE SCALE GENOMIC DNA]</scope>
    <source>
        <strain evidence="5">CCMP 1984</strain>
    </source>
</reference>
<evidence type="ECO:0000313" key="5">
    <source>
        <dbReference type="Proteomes" id="UP000002729"/>
    </source>
</evidence>
<dbReference type="KEGG" id="aaf:AURANDRAFT_61774"/>
<evidence type="ECO:0000256" key="2">
    <source>
        <dbReference type="SAM" id="MobiDB-lite"/>
    </source>
</evidence>
<feature type="domain" description="BTB" evidence="3">
    <location>
        <begin position="48"/>
        <end position="140"/>
    </location>
</feature>
<gene>
    <name evidence="4" type="ORF">AURANDRAFT_61774</name>
</gene>
<feature type="region of interest" description="Disordered" evidence="2">
    <location>
        <begin position="432"/>
        <end position="459"/>
    </location>
</feature>
<dbReference type="OrthoDB" id="5419821at2759"/>
<name>F0XZL5_AURAN</name>
<protein>
    <recommendedName>
        <fullName evidence="3">BTB domain-containing protein</fullName>
    </recommendedName>
</protein>
<dbReference type="Proteomes" id="UP000002729">
    <property type="component" value="Unassembled WGS sequence"/>
</dbReference>
<dbReference type="EMBL" id="GL833122">
    <property type="protein sequence ID" value="EGB11367.1"/>
    <property type="molecule type" value="Genomic_DNA"/>
</dbReference>
<sequence length="480" mass="52333">MEPHDLGAYEDGEDHSYQPLSWRTDPATSLSDWDVVVTWEADGGGEETRTYHVHKQTLAVGPRSGAYWAKLFARWADGTAASEMRLDAAAAACVPALLDYQYDPRGALDVSTATAMPLLHLASYLGMRSLYDALVAFVQRDLRPETAAAYVAAADRRADRFGLDRCRAAAVKVCASHMEHAPSLEELAPDLFLLVACSEDRCCTGAAFSRRVASYYRTRASDLEDPGDFLRAIGARWPGDAVDPGEALFLLGHALDHGEADLAERCVAAMSRSWERTLFEADPCPDGVDPEILRGVPGFPDGAAAAAAPPPPRRRLLPAAAAALPPAVELDVLRRALGQARDDVADARRDASLLVDELRAAKSETRALHNFVRVPLSCHPSKFGGGLDRPPTAMPPHDAEPENGYVVTEHSWDLAHWVTKYWPVYIYKERPATTAPPSPSSPRIDDDELQAEREREAEASMARLLEEAMVDAAPLELPPR</sequence>
<dbReference type="AlphaFoldDB" id="F0XZL5"/>
<keyword evidence="5" id="KW-1185">Reference proteome</keyword>
<accession>F0XZL5</accession>
<proteinExistence type="predicted"/>
<evidence type="ECO:0000313" key="4">
    <source>
        <dbReference type="EMBL" id="EGB11367.1"/>
    </source>
</evidence>
<dbReference type="CDD" id="cd18186">
    <property type="entry name" value="BTB_POZ_ZBTB_KLHL-like"/>
    <property type="match status" value="1"/>
</dbReference>
<dbReference type="OMA" id="CASHMEH"/>
<feature type="coiled-coil region" evidence="1">
    <location>
        <begin position="330"/>
        <end position="364"/>
    </location>
</feature>
<organism evidence="5">
    <name type="scientific">Aureococcus anophagefferens</name>
    <name type="common">Harmful bloom alga</name>
    <dbReference type="NCBI Taxonomy" id="44056"/>
    <lineage>
        <taxon>Eukaryota</taxon>
        <taxon>Sar</taxon>
        <taxon>Stramenopiles</taxon>
        <taxon>Ochrophyta</taxon>
        <taxon>Pelagophyceae</taxon>
        <taxon>Pelagomonadales</taxon>
        <taxon>Pelagomonadaceae</taxon>
        <taxon>Aureococcus</taxon>
    </lineage>
</organism>
<dbReference type="RefSeq" id="XP_009033741.1">
    <property type="nucleotide sequence ID" value="XM_009035493.1"/>
</dbReference>
<evidence type="ECO:0000259" key="3">
    <source>
        <dbReference type="Pfam" id="PF00651"/>
    </source>
</evidence>
<dbReference type="GeneID" id="20223609"/>
<keyword evidence="1" id="KW-0175">Coiled coil</keyword>
<dbReference type="Pfam" id="PF00651">
    <property type="entry name" value="BTB"/>
    <property type="match status" value="1"/>
</dbReference>
<feature type="region of interest" description="Disordered" evidence="2">
    <location>
        <begin position="1"/>
        <end position="20"/>
    </location>
</feature>
<dbReference type="Gene3D" id="3.30.710.10">
    <property type="entry name" value="Potassium Channel Kv1.1, Chain A"/>
    <property type="match status" value="1"/>
</dbReference>